<dbReference type="EMBL" id="QUSF01000043">
    <property type="protein sequence ID" value="RLV98269.1"/>
    <property type="molecule type" value="Genomic_DNA"/>
</dbReference>
<feature type="compositionally biased region" description="Basic and acidic residues" evidence="1">
    <location>
        <begin position="9"/>
        <end position="20"/>
    </location>
</feature>
<reference evidence="2 3" key="1">
    <citation type="journal article" date="2018" name="Proc. R. Soc. B">
        <title>A non-coding region near Follistatin controls head colour polymorphism in the Gouldian finch.</title>
        <authorList>
            <person name="Toomey M.B."/>
            <person name="Marques C.I."/>
            <person name="Andrade P."/>
            <person name="Araujo P.M."/>
            <person name="Sabatino S."/>
            <person name="Gazda M.A."/>
            <person name="Afonso S."/>
            <person name="Lopes R.J."/>
            <person name="Corbo J.C."/>
            <person name="Carneiro M."/>
        </authorList>
    </citation>
    <scope>NUCLEOTIDE SEQUENCE [LARGE SCALE GENOMIC DNA]</scope>
    <source>
        <strain evidence="2">Red01</strain>
        <tissue evidence="2">Muscle</tissue>
    </source>
</reference>
<organism evidence="2 3">
    <name type="scientific">Chloebia gouldiae</name>
    <name type="common">Gouldian finch</name>
    <name type="synonym">Erythrura gouldiae</name>
    <dbReference type="NCBI Taxonomy" id="44316"/>
    <lineage>
        <taxon>Eukaryota</taxon>
        <taxon>Metazoa</taxon>
        <taxon>Chordata</taxon>
        <taxon>Craniata</taxon>
        <taxon>Vertebrata</taxon>
        <taxon>Euteleostomi</taxon>
        <taxon>Archelosauria</taxon>
        <taxon>Archosauria</taxon>
        <taxon>Dinosauria</taxon>
        <taxon>Saurischia</taxon>
        <taxon>Theropoda</taxon>
        <taxon>Coelurosauria</taxon>
        <taxon>Aves</taxon>
        <taxon>Neognathae</taxon>
        <taxon>Neoaves</taxon>
        <taxon>Telluraves</taxon>
        <taxon>Australaves</taxon>
        <taxon>Passeriformes</taxon>
        <taxon>Passeroidea</taxon>
        <taxon>Passeridae</taxon>
        <taxon>Chloebia</taxon>
    </lineage>
</organism>
<evidence type="ECO:0000313" key="3">
    <source>
        <dbReference type="Proteomes" id="UP000276834"/>
    </source>
</evidence>
<name>A0A3L8S7M1_CHLGU</name>
<evidence type="ECO:0000313" key="2">
    <source>
        <dbReference type="EMBL" id="RLV98269.1"/>
    </source>
</evidence>
<keyword evidence="3" id="KW-1185">Reference proteome</keyword>
<sequence length="156" mass="17465">MLPELLETRGLIRESGRRQNETSQAYGEGPGYTEADVQQQWHSRGLRNLGVTAATGNPHLDPKMCGLDGNRGTDCNLFFRSFYVLFYKTQLNPVNPKLIQRVWVVVWLPRAGFPGQECLVGALIVNHTSEECWAGHTILSRGKVHVLIICACDLLM</sequence>
<protein>
    <submittedName>
        <fullName evidence="2">Uncharacterized protein</fullName>
    </submittedName>
</protein>
<proteinExistence type="predicted"/>
<dbReference type="AlphaFoldDB" id="A0A3L8S7M1"/>
<accession>A0A3L8S7M1</accession>
<dbReference type="Proteomes" id="UP000276834">
    <property type="component" value="Unassembled WGS sequence"/>
</dbReference>
<evidence type="ECO:0000256" key="1">
    <source>
        <dbReference type="SAM" id="MobiDB-lite"/>
    </source>
</evidence>
<feature type="region of interest" description="Disordered" evidence="1">
    <location>
        <begin position="9"/>
        <end position="33"/>
    </location>
</feature>
<gene>
    <name evidence="2" type="ORF">DV515_00010912</name>
</gene>
<comment type="caution">
    <text evidence="2">The sequence shown here is derived from an EMBL/GenBank/DDBJ whole genome shotgun (WGS) entry which is preliminary data.</text>
</comment>